<feature type="domain" description="Reverse transcriptase" evidence="1">
    <location>
        <begin position="13"/>
        <end position="128"/>
    </location>
</feature>
<sequence>MEEEAKLIRQQQRRMNPTILDVIKKEVTKLLAAGIIYPISNSQRVSPVQVVPKARRSTCKDHFPLPFIDQVLEKLAGKSHYCFLDDFSGYMQIHIAPEDQYKTTFTCPFGTFAYTCMPFGLCNAPSTF</sequence>
<dbReference type="OrthoDB" id="1432245at2759"/>
<dbReference type="CDD" id="cd01647">
    <property type="entry name" value="RT_LTR"/>
    <property type="match status" value="1"/>
</dbReference>
<comment type="caution">
    <text evidence="2">The sequence shown here is derived from an EMBL/GenBank/DDBJ whole genome shotgun (WGS) entry which is preliminary data.</text>
</comment>
<dbReference type="Gene3D" id="3.10.10.10">
    <property type="entry name" value="HIV Type 1 Reverse Transcriptase, subunit A, domain 1"/>
    <property type="match status" value="1"/>
</dbReference>
<dbReference type="EMBL" id="QJKJ01000957">
    <property type="protein sequence ID" value="RDY09863.1"/>
    <property type="molecule type" value="Genomic_DNA"/>
</dbReference>
<evidence type="ECO:0000313" key="3">
    <source>
        <dbReference type="Proteomes" id="UP000257109"/>
    </source>
</evidence>
<dbReference type="PANTHER" id="PTHR24559:SF444">
    <property type="entry name" value="REVERSE TRANSCRIPTASE DOMAIN-CONTAINING PROTEIN"/>
    <property type="match status" value="1"/>
</dbReference>
<evidence type="ECO:0000259" key="1">
    <source>
        <dbReference type="Pfam" id="PF00078"/>
    </source>
</evidence>
<proteinExistence type="predicted"/>
<dbReference type="AlphaFoldDB" id="A0A371I4D7"/>
<dbReference type="Proteomes" id="UP000257109">
    <property type="component" value="Unassembled WGS sequence"/>
</dbReference>
<dbReference type="InterPro" id="IPR000477">
    <property type="entry name" value="RT_dom"/>
</dbReference>
<feature type="non-terminal residue" evidence="2">
    <location>
        <position position="1"/>
    </location>
</feature>
<name>A0A371I4D7_MUCPR</name>
<dbReference type="InterPro" id="IPR043502">
    <property type="entry name" value="DNA/RNA_pol_sf"/>
</dbReference>
<dbReference type="Gene3D" id="3.30.70.270">
    <property type="match status" value="1"/>
</dbReference>
<dbReference type="PANTHER" id="PTHR24559">
    <property type="entry name" value="TRANSPOSON TY3-I GAG-POL POLYPROTEIN"/>
    <property type="match status" value="1"/>
</dbReference>
<dbReference type="InterPro" id="IPR043128">
    <property type="entry name" value="Rev_trsase/Diguanyl_cyclase"/>
</dbReference>
<evidence type="ECO:0000313" key="2">
    <source>
        <dbReference type="EMBL" id="RDY09863.1"/>
    </source>
</evidence>
<gene>
    <name evidence="2" type="ORF">CR513_05724</name>
</gene>
<reference evidence="2" key="1">
    <citation type="submission" date="2018-05" db="EMBL/GenBank/DDBJ databases">
        <title>Draft genome of Mucuna pruriens seed.</title>
        <authorList>
            <person name="Nnadi N.E."/>
            <person name="Vos R."/>
            <person name="Hasami M.H."/>
            <person name="Devisetty U.K."/>
            <person name="Aguiy J.C."/>
        </authorList>
    </citation>
    <scope>NUCLEOTIDE SEQUENCE [LARGE SCALE GENOMIC DNA]</scope>
    <source>
        <strain evidence="2">JCA_2017</strain>
    </source>
</reference>
<dbReference type="STRING" id="157652.A0A371I4D7"/>
<protein>
    <recommendedName>
        <fullName evidence="1">Reverse transcriptase domain-containing protein</fullName>
    </recommendedName>
</protein>
<dbReference type="Pfam" id="PF00078">
    <property type="entry name" value="RVT_1"/>
    <property type="match status" value="1"/>
</dbReference>
<keyword evidence="3" id="KW-1185">Reference proteome</keyword>
<dbReference type="SUPFAM" id="SSF56672">
    <property type="entry name" value="DNA/RNA polymerases"/>
    <property type="match status" value="1"/>
</dbReference>
<dbReference type="InterPro" id="IPR053134">
    <property type="entry name" value="RNA-dir_DNA_polymerase"/>
</dbReference>
<accession>A0A371I4D7</accession>
<organism evidence="2 3">
    <name type="scientific">Mucuna pruriens</name>
    <name type="common">Velvet bean</name>
    <name type="synonym">Dolichos pruriens</name>
    <dbReference type="NCBI Taxonomy" id="157652"/>
    <lineage>
        <taxon>Eukaryota</taxon>
        <taxon>Viridiplantae</taxon>
        <taxon>Streptophyta</taxon>
        <taxon>Embryophyta</taxon>
        <taxon>Tracheophyta</taxon>
        <taxon>Spermatophyta</taxon>
        <taxon>Magnoliopsida</taxon>
        <taxon>eudicotyledons</taxon>
        <taxon>Gunneridae</taxon>
        <taxon>Pentapetalae</taxon>
        <taxon>rosids</taxon>
        <taxon>fabids</taxon>
        <taxon>Fabales</taxon>
        <taxon>Fabaceae</taxon>
        <taxon>Papilionoideae</taxon>
        <taxon>50 kb inversion clade</taxon>
        <taxon>NPAAA clade</taxon>
        <taxon>indigoferoid/millettioid clade</taxon>
        <taxon>Phaseoleae</taxon>
        <taxon>Mucuna</taxon>
    </lineage>
</organism>